<dbReference type="EMBL" id="CAJPWZ010001412">
    <property type="protein sequence ID" value="CAG2214530.1"/>
    <property type="molecule type" value="Genomic_DNA"/>
</dbReference>
<organism evidence="1 2">
    <name type="scientific">Mytilus edulis</name>
    <name type="common">Blue mussel</name>
    <dbReference type="NCBI Taxonomy" id="6550"/>
    <lineage>
        <taxon>Eukaryota</taxon>
        <taxon>Metazoa</taxon>
        <taxon>Spiralia</taxon>
        <taxon>Lophotrochozoa</taxon>
        <taxon>Mollusca</taxon>
        <taxon>Bivalvia</taxon>
        <taxon>Autobranchia</taxon>
        <taxon>Pteriomorphia</taxon>
        <taxon>Mytilida</taxon>
        <taxon>Mytiloidea</taxon>
        <taxon>Mytilidae</taxon>
        <taxon>Mytilinae</taxon>
        <taxon>Mytilus</taxon>
    </lineage>
</organism>
<sequence>MSNSDPDLDVRSDRIQWCNTDLLTDGAVSLFSTVSSIALEQQKNKIIQHFDSRFAIEKSEKATGVDATFYIQERSFVKFNSLDAASRLISEEKETLGKRNKILKIADKHGWDTVQEYLDRYLADNKDDAVNLQSAITRAISRRRNSNHMIVRWKKSTNSNGRSDNNGTKFNTKEFFRGFSQFHANDGTVVNQTAISISSVFTATNLVTSRVRPFKGVPSATVSSPKRNRCQNQHEFFTVISY</sequence>
<name>A0A8S3S0D1_MYTED</name>
<proteinExistence type="predicted"/>
<reference evidence="1" key="1">
    <citation type="submission" date="2021-03" db="EMBL/GenBank/DDBJ databases">
        <authorList>
            <person name="Bekaert M."/>
        </authorList>
    </citation>
    <scope>NUCLEOTIDE SEQUENCE</scope>
</reference>
<dbReference type="Proteomes" id="UP000683360">
    <property type="component" value="Unassembled WGS sequence"/>
</dbReference>
<accession>A0A8S3S0D1</accession>
<evidence type="ECO:0000313" key="2">
    <source>
        <dbReference type="Proteomes" id="UP000683360"/>
    </source>
</evidence>
<comment type="caution">
    <text evidence="1">The sequence shown here is derived from an EMBL/GenBank/DDBJ whole genome shotgun (WGS) entry which is preliminary data.</text>
</comment>
<dbReference type="OrthoDB" id="6159665at2759"/>
<keyword evidence="2" id="KW-1185">Reference proteome</keyword>
<dbReference type="AlphaFoldDB" id="A0A8S3S0D1"/>
<protein>
    <submittedName>
        <fullName evidence="1">Uncharacterized protein</fullName>
    </submittedName>
</protein>
<evidence type="ECO:0000313" key="1">
    <source>
        <dbReference type="EMBL" id="CAG2214530.1"/>
    </source>
</evidence>
<gene>
    <name evidence="1" type="ORF">MEDL_28360</name>
</gene>